<keyword evidence="3 6" id="KW-0812">Transmembrane</keyword>
<dbReference type="Pfam" id="PF01478">
    <property type="entry name" value="Peptidase_A24"/>
    <property type="match status" value="1"/>
</dbReference>
<sequence length="161" mass="16521">MIDPFVAVAGCLLLVAATWDVARFRIPNLLCAALAGLFALRAVVLPDAAEEMRHLLPAGIVFAVTALLFARGLIGGGDVKLLAAATLWVPPAAVLPQMVAVSTTGALLAVGVAALRWIVRRALPVPAGGEAALPEVLRDGAPLPYGVAIAAGTLLHLPWTL</sequence>
<comment type="caution">
    <text evidence="8">The sequence shown here is derived from an EMBL/GenBank/DDBJ whole genome shotgun (WGS) entry which is preliminary data.</text>
</comment>
<evidence type="ECO:0000256" key="2">
    <source>
        <dbReference type="ARBA" id="ARBA00022475"/>
    </source>
</evidence>
<evidence type="ECO:0000256" key="1">
    <source>
        <dbReference type="ARBA" id="ARBA00004651"/>
    </source>
</evidence>
<evidence type="ECO:0000256" key="6">
    <source>
        <dbReference type="SAM" id="Phobius"/>
    </source>
</evidence>
<keyword evidence="8" id="KW-0378">Hydrolase</keyword>
<dbReference type="PANTHER" id="PTHR36506:SF1">
    <property type="entry name" value="PREFLAGELLIN PEPTIDASE"/>
    <property type="match status" value="1"/>
</dbReference>
<dbReference type="Gene3D" id="1.20.120.1220">
    <property type="match status" value="1"/>
</dbReference>
<comment type="subcellular location">
    <subcellularLocation>
        <location evidence="1">Cell membrane</location>
        <topology evidence="1">Multi-pass membrane protein</topology>
    </subcellularLocation>
</comment>
<evidence type="ECO:0000259" key="7">
    <source>
        <dbReference type="Pfam" id="PF01478"/>
    </source>
</evidence>
<dbReference type="GO" id="GO:0004190">
    <property type="term" value="F:aspartic-type endopeptidase activity"/>
    <property type="evidence" value="ECO:0007669"/>
    <property type="project" value="UniProtKB-EC"/>
</dbReference>
<name>A0ABS4SMG8_9PROT</name>
<keyword evidence="5 6" id="KW-0472">Membrane</keyword>
<dbReference type="EC" id="3.4.23.43" evidence="8"/>
<feature type="transmembrane region" description="Helical" evidence="6">
    <location>
        <begin position="26"/>
        <end position="43"/>
    </location>
</feature>
<evidence type="ECO:0000256" key="3">
    <source>
        <dbReference type="ARBA" id="ARBA00022692"/>
    </source>
</evidence>
<gene>
    <name evidence="8" type="ORF">J2851_003544</name>
</gene>
<evidence type="ECO:0000256" key="4">
    <source>
        <dbReference type="ARBA" id="ARBA00022989"/>
    </source>
</evidence>
<dbReference type="RefSeq" id="WP_209767682.1">
    <property type="nucleotide sequence ID" value="NZ_JAGINP010000012.1"/>
</dbReference>
<keyword evidence="4 6" id="KW-1133">Transmembrane helix</keyword>
<evidence type="ECO:0000313" key="9">
    <source>
        <dbReference type="Proteomes" id="UP000781958"/>
    </source>
</evidence>
<dbReference type="PANTHER" id="PTHR36506">
    <property type="entry name" value="PREFLAGELLIN PEPTIDASE"/>
    <property type="match status" value="1"/>
</dbReference>
<keyword evidence="2" id="KW-1003">Cell membrane</keyword>
<feature type="domain" description="Prepilin type IV endopeptidase peptidase" evidence="7">
    <location>
        <begin position="8"/>
        <end position="110"/>
    </location>
</feature>
<dbReference type="InterPro" id="IPR052218">
    <property type="entry name" value="Preflagellin_Peptidase"/>
</dbReference>
<organism evidence="8 9">
    <name type="scientific">Azospirillum rugosum</name>
    <dbReference type="NCBI Taxonomy" id="416170"/>
    <lineage>
        <taxon>Bacteria</taxon>
        <taxon>Pseudomonadati</taxon>
        <taxon>Pseudomonadota</taxon>
        <taxon>Alphaproteobacteria</taxon>
        <taxon>Rhodospirillales</taxon>
        <taxon>Azospirillaceae</taxon>
        <taxon>Azospirillum</taxon>
    </lineage>
</organism>
<protein>
    <submittedName>
        <fullName evidence="8">Prepilin peptidase CpaA</fullName>
        <ecNumber evidence="8">3.4.23.43</ecNumber>
    </submittedName>
</protein>
<evidence type="ECO:0000313" key="8">
    <source>
        <dbReference type="EMBL" id="MBP2293760.1"/>
    </source>
</evidence>
<feature type="transmembrane region" description="Helical" evidence="6">
    <location>
        <begin position="55"/>
        <end position="74"/>
    </location>
</feature>
<dbReference type="EMBL" id="JAGINP010000012">
    <property type="protein sequence ID" value="MBP2293760.1"/>
    <property type="molecule type" value="Genomic_DNA"/>
</dbReference>
<feature type="transmembrane region" description="Helical" evidence="6">
    <location>
        <begin position="94"/>
        <end position="115"/>
    </location>
</feature>
<keyword evidence="9" id="KW-1185">Reference proteome</keyword>
<reference evidence="8 9" key="1">
    <citation type="submission" date="2021-03" db="EMBL/GenBank/DDBJ databases">
        <title>Genomic Encyclopedia of Type Strains, Phase III (KMG-III): the genomes of soil and plant-associated and newly described type strains.</title>
        <authorList>
            <person name="Whitman W."/>
        </authorList>
    </citation>
    <scope>NUCLEOTIDE SEQUENCE [LARGE SCALE GENOMIC DNA]</scope>
    <source>
        <strain evidence="8 9">IMMIB AFH-6</strain>
    </source>
</reference>
<dbReference type="InterPro" id="IPR000045">
    <property type="entry name" value="Prepilin_IV_endopep_pep"/>
</dbReference>
<proteinExistence type="predicted"/>
<evidence type="ECO:0000256" key="5">
    <source>
        <dbReference type="ARBA" id="ARBA00023136"/>
    </source>
</evidence>
<dbReference type="Proteomes" id="UP000781958">
    <property type="component" value="Unassembled WGS sequence"/>
</dbReference>
<accession>A0ABS4SMG8</accession>